<gene>
    <name evidence="8" type="ORF">FHX46_002278</name>
</gene>
<evidence type="ECO:0000256" key="7">
    <source>
        <dbReference type="SAM" id="Phobius"/>
    </source>
</evidence>
<keyword evidence="6 7" id="KW-0472">Membrane</keyword>
<evidence type="ECO:0000313" key="9">
    <source>
        <dbReference type="Proteomes" id="UP000754495"/>
    </source>
</evidence>
<comment type="subcellular location">
    <subcellularLocation>
        <location evidence="1">Cell membrane</location>
        <topology evidence="1">Multi-pass membrane protein</topology>
    </subcellularLocation>
</comment>
<name>A0ABX0SS82_9PSEU</name>
<dbReference type="Gene3D" id="1.20.1250.20">
    <property type="entry name" value="MFS general substrate transporter like domains"/>
    <property type="match status" value="1"/>
</dbReference>
<dbReference type="InterPro" id="IPR050171">
    <property type="entry name" value="MFS_Transporters"/>
</dbReference>
<keyword evidence="2" id="KW-0813">Transport</keyword>
<evidence type="ECO:0000256" key="4">
    <source>
        <dbReference type="ARBA" id="ARBA00022692"/>
    </source>
</evidence>
<dbReference type="PANTHER" id="PTHR23517">
    <property type="entry name" value="RESISTANCE PROTEIN MDTM, PUTATIVE-RELATED-RELATED"/>
    <property type="match status" value="1"/>
</dbReference>
<feature type="transmembrane region" description="Helical" evidence="7">
    <location>
        <begin position="283"/>
        <end position="303"/>
    </location>
</feature>
<evidence type="ECO:0000256" key="1">
    <source>
        <dbReference type="ARBA" id="ARBA00004651"/>
    </source>
</evidence>
<feature type="transmembrane region" description="Helical" evidence="7">
    <location>
        <begin position="52"/>
        <end position="75"/>
    </location>
</feature>
<protein>
    <recommendedName>
        <fullName evidence="10">MFS transporter</fullName>
    </recommendedName>
</protein>
<evidence type="ECO:0000256" key="6">
    <source>
        <dbReference type="ARBA" id="ARBA00023136"/>
    </source>
</evidence>
<feature type="transmembrane region" description="Helical" evidence="7">
    <location>
        <begin position="216"/>
        <end position="243"/>
    </location>
</feature>
<feature type="transmembrane region" description="Helical" evidence="7">
    <location>
        <begin position="174"/>
        <end position="195"/>
    </location>
</feature>
<evidence type="ECO:0000256" key="2">
    <source>
        <dbReference type="ARBA" id="ARBA00022448"/>
    </source>
</evidence>
<dbReference type="EMBL" id="JAANOU010000001">
    <property type="protein sequence ID" value="NIH79748.1"/>
    <property type="molecule type" value="Genomic_DNA"/>
</dbReference>
<feature type="transmembrane region" description="Helical" evidence="7">
    <location>
        <begin position="309"/>
        <end position="331"/>
    </location>
</feature>
<feature type="transmembrane region" description="Helical" evidence="7">
    <location>
        <begin position="249"/>
        <end position="271"/>
    </location>
</feature>
<keyword evidence="5 7" id="KW-1133">Transmembrane helix</keyword>
<reference evidence="8 9" key="1">
    <citation type="submission" date="2020-03" db="EMBL/GenBank/DDBJ databases">
        <title>Sequencing the genomes of 1000 actinobacteria strains.</title>
        <authorList>
            <person name="Klenk H.-P."/>
        </authorList>
    </citation>
    <scope>NUCLEOTIDE SEQUENCE [LARGE SCALE GENOMIC DNA]</scope>
    <source>
        <strain evidence="8 9">DSM 45668</strain>
    </source>
</reference>
<dbReference type="InterPro" id="IPR011701">
    <property type="entry name" value="MFS"/>
</dbReference>
<dbReference type="Pfam" id="PF07690">
    <property type="entry name" value="MFS_1"/>
    <property type="match status" value="1"/>
</dbReference>
<evidence type="ECO:0000256" key="5">
    <source>
        <dbReference type="ARBA" id="ARBA00022989"/>
    </source>
</evidence>
<comment type="caution">
    <text evidence="8">The sequence shown here is derived from an EMBL/GenBank/DDBJ whole genome shotgun (WGS) entry which is preliminary data.</text>
</comment>
<organism evidence="8 9">
    <name type="scientific">Amycolatopsis viridis</name>
    <dbReference type="NCBI Taxonomy" id="185678"/>
    <lineage>
        <taxon>Bacteria</taxon>
        <taxon>Bacillati</taxon>
        <taxon>Actinomycetota</taxon>
        <taxon>Actinomycetes</taxon>
        <taxon>Pseudonocardiales</taxon>
        <taxon>Pseudonocardiaceae</taxon>
        <taxon>Amycolatopsis</taxon>
    </lineage>
</organism>
<keyword evidence="9" id="KW-1185">Reference proteome</keyword>
<proteinExistence type="predicted"/>
<feature type="transmembrane region" description="Helical" evidence="7">
    <location>
        <begin position="87"/>
        <end position="117"/>
    </location>
</feature>
<dbReference type="Proteomes" id="UP000754495">
    <property type="component" value="Unassembled WGS sequence"/>
</dbReference>
<accession>A0ABX0SS82</accession>
<dbReference type="PANTHER" id="PTHR23517:SF2">
    <property type="entry name" value="MULTIDRUG RESISTANCE PROTEIN MDTH"/>
    <property type="match status" value="1"/>
</dbReference>
<evidence type="ECO:0000313" key="8">
    <source>
        <dbReference type="EMBL" id="NIH79748.1"/>
    </source>
</evidence>
<evidence type="ECO:0000256" key="3">
    <source>
        <dbReference type="ARBA" id="ARBA00022475"/>
    </source>
</evidence>
<feature type="transmembrane region" description="Helical" evidence="7">
    <location>
        <begin position="21"/>
        <end position="40"/>
    </location>
</feature>
<feature type="transmembrane region" description="Helical" evidence="7">
    <location>
        <begin position="380"/>
        <end position="402"/>
    </location>
</feature>
<evidence type="ECO:0008006" key="10">
    <source>
        <dbReference type="Google" id="ProtNLM"/>
    </source>
</evidence>
<dbReference type="SUPFAM" id="SSF103473">
    <property type="entry name" value="MFS general substrate transporter"/>
    <property type="match status" value="1"/>
</dbReference>
<keyword evidence="3" id="KW-1003">Cell membrane</keyword>
<keyword evidence="4 7" id="KW-0812">Transmembrane</keyword>
<dbReference type="RefSeq" id="WP_167113144.1">
    <property type="nucleotide sequence ID" value="NZ_JAANOU010000001.1"/>
</dbReference>
<sequence length="412" mass="41523">MSVMEMLRRYCRDQIPPPGPFRVLALGGLVTTAGGGAWYTTWAVYFTTVAGLSAPLVGAGLTVAGAAGLLAATPVGALADRLGPRELLIALIAVDGVSMAAFVFAHHAVVFLAVALVNTTADRAIAGVRTAYVAELAGEQTRVAHLARQRVASHLGYTIGAAGGAVCLTLGSPAAFHTLIVVDAATSLACAALLTRVPAVRPAVREHRPRTLVADPAFLAVVASTGLLSLCWGLVSTALPLWLVRGTHLPPGLAGVVVIVNSLGVALLQVVASRGCTGVRGGAVRAAWSGAALAAACLLFAATSGGSGVLAAGLVLLAAAAHLAGELWFIAAKWALTLGLTPPGATGRYQGLAASAQAGAQMISPALMTLLVGAWGRPGWFVLAALFLAAGGATFPAARWAARTRPRLTAPS</sequence>
<dbReference type="InterPro" id="IPR036259">
    <property type="entry name" value="MFS_trans_sf"/>
</dbReference>
<feature type="transmembrane region" description="Helical" evidence="7">
    <location>
        <begin position="352"/>
        <end position="374"/>
    </location>
</feature>